<dbReference type="AlphaFoldDB" id="A0A811K9M0"/>
<keyword evidence="2" id="KW-0547">Nucleotide-binding</keyword>
<evidence type="ECO:0000256" key="9">
    <source>
        <dbReference type="ARBA" id="ARBA00023204"/>
    </source>
</evidence>
<dbReference type="EMBL" id="CAJFDH010000002">
    <property type="protein sequence ID" value="CAD5212885.1"/>
    <property type="molecule type" value="Genomic_DNA"/>
</dbReference>
<dbReference type="InterPro" id="IPR006164">
    <property type="entry name" value="DNA_bd_Ku70/Ku80"/>
</dbReference>
<keyword evidence="6" id="KW-0067">ATP-binding</keyword>
<dbReference type="GO" id="GO:0003690">
    <property type="term" value="F:double-stranded DNA binding"/>
    <property type="evidence" value="ECO:0007669"/>
    <property type="project" value="TreeGrafter"/>
</dbReference>
<evidence type="ECO:0000256" key="3">
    <source>
        <dbReference type="ARBA" id="ARBA00022763"/>
    </source>
</evidence>
<keyword evidence="8" id="KW-0233">DNA recombination</keyword>
<dbReference type="GO" id="GO:0000723">
    <property type="term" value="P:telomere maintenance"/>
    <property type="evidence" value="ECO:0007669"/>
    <property type="project" value="TreeGrafter"/>
</dbReference>
<dbReference type="GO" id="GO:0043564">
    <property type="term" value="C:Ku70:Ku80 complex"/>
    <property type="evidence" value="ECO:0007669"/>
    <property type="project" value="TreeGrafter"/>
</dbReference>
<dbReference type="EMBL" id="CAJFCW020000002">
    <property type="protein sequence ID" value="CAG9098028.1"/>
    <property type="molecule type" value="Genomic_DNA"/>
</dbReference>
<dbReference type="SMART" id="SM00559">
    <property type="entry name" value="Ku78"/>
    <property type="match status" value="1"/>
</dbReference>
<dbReference type="Gene3D" id="2.40.290.10">
    <property type="match status" value="1"/>
</dbReference>
<evidence type="ECO:0000256" key="5">
    <source>
        <dbReference type="ARBA" id="ARBA00022806"/>
    </source>
</evidence>
<comment type="subcellular location">
    <subcellularLocation>
        <location evidence="1">Nucleus</location>
    </subcellularLocation>
</comment>
<evidence type="ECO:0000259" key="11">
    <source>
        <dbReference type="SMART" id="SM00559"/>
    </source>
</evidence>
<dbReference type="GO" id="GO:0006303">
    <property type="term" value="P:double-strand break repair via nonhomologous end joining"/>
    <property type="evidence" value="ECO:0007669"/>
    <property type="project" value="InterPro"/>
</dbReference>
<organism evidence="12 13">
    <name type="scientific">Bursaphelenchus okinawaensis</name>
    <dbReference type="NCBI Taxonomy" id="465554"/>
    <lineage>
        <taxon>Eukaryota</taxon>
        <taxon>Metazoa</taxon>
        <taxon>Ecdysozoa</taxon>
        <taxon>Nematoda</taxon>
        <taxon>Chromadorea</taxon>
        <taxon>Rhabditida</taxon>
        <taxon>Tylenchina</taxon>
        <taxon>Tylenchomorpha</taxon>
        <taxon>Aphelenchoidea</taxon>
        <taxon>Aphelenchoididae</taxon>
        <taxon>Bursaphelenchus</taxon>
    </lineage>
</organism>
<dbReference type="GO" id="GO:0005524">
    <property type="term" value="F:ATP binding"/>
    <property type="evidence" value="ECO:0007669"/>
    <property type="project" value="UniProtKB-KW"/>
</dbReference>
<keyword evidence="9" id="KW-0234">DNA repair</keyword>
<dbReference type="Proteomes" id="UP000614601">
    <property type="component" value="Unassembled WGS sequence"/>
</dbReference>
<evidence type="ECO:0000256" key="6">
    <source>
        <dbReference type="ARBA" id="ARBA00022840"/>
    </source>
</evidence>
<evidence type="ECO:0000256" key="1">
    <source>
        <dbReference type="ARBA" id="ARBA00004123"/>
    </source>
</evidence>
<name>A0A811K9M0_9BILA</name>
<dbReference type="InterPro" id="IPR016194">
    <property type="entry name" value="SPOC-like_C_dom_sf"/>
</dbReference>
<dbReference type="PANTHER" id="PTHR12604:SF4">
    <property type="entry name" value="X-RAY REPAIR CROSS-COMPLEMENTING PROTEIN 5"/>
    <property type="match status" value="1"/>
</dbReference>
<gene>
    <name evidence="12" type="ORF">BOKJ2_LOCUS4686</name>
</gene>
<dbReference type="OrthoDB" id="5844513at2759"/>
<comment type="caution">
    <text evidence="12">The sequence shown here is derived from an EMBL/GenBank/DDBJ whole genome shotgun (WGS) entry which is preliminary data.</text>
</comment>
<dbReference type="SUPFAM" id="SSF53300">
    <property type="entry name" value="vWA-like"/>
    <property type="match status" value="1"/>
</dbReference>
<proteinExistence type="predicted"/>
<protein>
    <recommendedName>
        <fullName evidence="11">Ku domain-containing protein</fullName>
    </recommendedName>
</protein>
<dbReference type="Gene3D" id="1.10.1600.10">
    <property type="match status" value="1"/>
</dbReference>
<dbReference type="Pfam" id="PF02735">
    <property type="entry name" value="Ku"/>
    <property type="match status" value="1"/>
</dbReference>
<sequence length="549" mass="62679">MARKAIELATILIDRNETANESPLTNVNFETDFESSLIISDLLLSRKILSQSTDQYSVVTFGSTGISTVRDFGTVDFKALEELKEIKPGVEYDTSFVTAIQQALTGFDQFTRDALKKKIAGRTILLLSNLKSADEKDLTNKNSLKLASMLSKEHVDLIIGSPDILLEDKSSAAFQFIQTLASQASVQWLSFSECYTRFEDFNPRQTQPRGQPFELELGPEVKVKVQMYVKNTNLKQQWKYDICDSRGKQFTKHFHFKTNPDVKVSAAELDNMPDEMIKDGTLIKSMQGRVIEKRNLIKGYRYGKDYIPVTDLDREDFVPKPETKQLKLIQFSPKENILPQYLMKEARYFLPYPETEASQKILMEMANDLIAKKLVMLCRYAYSAAAHPKVACLLPKISKTGVPVFIHYILPFGDECRNFEFPQLEDNVELLSDYQQDAMDDFVDNMMLKSTDFKLKILPEPKFMHECELLKHKALNPNVPLPGTVDLKKSIRHLSRPEAETEQVVDSIMNLADAFPLQIDPNTKSTHFIGRTLGQQLPMEILEQVKKQE</sequence>
<feature type="domain" description="Ku" evidence="11">
    <location>
        <begin position="288"/>
        <end position="427"/>
    </location>
</feature>
<dbReference type="GO" id="GO:0042162">
    <property type="term" value="F:telomeric DNA binding"/>
    <property type="evidence" value="ECO:0007669"/>
    <property type="project" value="TreeGrafter"/>
</dbReference>
<dbReference type="GO" id="GO:0004386">
    <property type="term" value="F:helicase activity"/>
    <property type="evidence" value="ECO:0007669"/>
    <property type="project" value="UniProtKB-KW"/>
</dbReference>
<evidence type="ECO:0000256" key="2">
    <source>
        <dbReference type="ARBA" id="ARBA00022741"/>
    </source>
</evidence>
<dbReference type="GO" id="GO:0016787">
    <property type="term" value="F:hydrolase activity"/>
    <property type="evidence" value="ECO:0007669"/>
    <property type="project" value="UniProtKB-KW"/>
</dbReference>
<keyword evidence="3" id="KW-0227">DNA damage</keyword>
<evidence type="ECO:0000313" key="13">
    <source>
        <dbReference type="Proteomes" id="UP000614601"/>
    </source>
</evidence>
<dbReference type="GO" id="GO:0006310">
    <property type="term" value="P:DNA recombination"/>
    <property type="evidence" value="ECO:0007669"/>
    <property type="project" value="UniProtKB-KW"/>
</dbReference>
<dbReference type="CDD" id="cd00198">
    <property type="entry name" value="vWFA"/>
    <property type="match status" value="1"/>
</dbReference>
<dbReference type="SUPFAM" id="SSF100939">
    <property type="entry name" value="SPOC domain-like"/>
    <property type="match status" value="1"/>
</dbReference>
<dbReference type="InterPro" id="IPR036465">
    <property type="entry name" value="vWFA_dom_sf"/>
</dbReference>
<evidence type="ECO:0000256" key="4">
    <source>
        <dbReference type="ARBA" id="ARBA00022801"/>
    </source>
</evidence>
<keyword evidence="5" id="KW-0347">Helicase</keyword>
<accession>A0A811K9M0</accession>
<dbReference type="Gene3D" id="3.40.50.410">
    <property type="entry name" value="von Willebrand factor, type A domain"/>
    <property type="match status" value="1"/>
</dbReference>
<evidence type="ECO:0000256" key="10">
    <source>
        <dbReference type="ARBA" id="ARBA00023242"/>
    </source>
</evidence>
<keyword evidence="10" id="KW-0539">Nucleus</keyword>
<dbReference type="Proteomes" id="UP000783686">
    <property type="component" value="Unassembled WGS sequence"/>
</dbReference>
<reference evidence="12" key="1">
    <citation type="submission" date="2020-09" db="EMBL/GenBank/DDBJ databases">
        <authorList>
            <person name="Kikuchi T."/>
        </authorList>
    </citation>
    <scope>NUCLEOTIDE SEQUENCE</scope>
    <source>
        <strain evidence="12">SH1</strain>
    </source>
</reference>
<evidence type="ECO:0000313" key="12">
    <source>
        <dbReference type="EMBL" id="CAD5212885.1"/>
    </source>
</evidence>
<dbReference type="PANTHER" id="PTHR12604">
    <property type="entry name" value="KU AUTOANTIGEN DNA HELICASE"/>
    <property type="match status" value="1"/>
</dbReference>
<evidence type="ECO:0000256" key="8">
    <source>
        <dbReference type="ARBA" id="ARBA00023172"/>
    </source>
</evidence>
<evidence type="ECO:0000256" key="7">
    <source>
        <dbReference type="ARBA" id="ARBA00023125"/>
    </source>
</evidence>
<keyword evidence="13" id="KW-1185">Reference proteome</keyword>
<keyword evidence="4" id="KW-0378">Hydrolase</keyword>
<keyword evidence="7" id="KW-0238">DNA-binding</keyword>